<accession>A0A4R8DEG4</accession>
<dbReference type="PANTHER" id="PTHR43108:SF6">
    <property type="entry name" value="N-SULPHOGLUCOSAMINE SULPHOHYDROLASE"/>
    <property type="match status" value="1"/>
</dbReference>
<sequence length="509" mass="59058">MVNRLLIWMAVAVGVVDYSYAQGRPNIVLIISDDHAYKAIGVYGNPLGRTPNIDRIAREGVLFTHAYVNNSLCGPSRAAILTGKYSHKNGFTDNEHSRFDGSQESFIKELQKNGYLTAWIGKWHLETKPRGFDFWEILPGQGNYFNPDFILMDSSKKRVDGYASNVIEDVAEQWLDSRDTSRPFCLVVGHKATHRTWMPDTCDLGKYDKVTFPLPHDFYDDYEGRKAAQVQDMTIARTMLMGYDLKMFDTQDAEDKDGSFARMNPAQRARYAAYYQPVQADLAARHLSGHTLTEWKYQHFMRDYMSTALSLDRNIGRMLDYLDRHHLTRNTIVIYLSDQGFYLGEHGWFDKRWIYEESFRTPMVMRYPGVVKPNTRDDRLVMNVDIGPTLLNAAHVAIPADMQGQSFLPLLKDGRRKGRKAIYYHYYENGEHSVSPHFGVRTKRYVLVRFYQKVNAWELYDLARDPNEIHNLYGKTGFERTEARLRKVLVHLLHQYDDQDALKIVNQEP</sequence>
<dbReference type="SUPFAM" id="SSF53649">
    <property type="entry name" value="Alkaline phosphatase-like"/>
    <property type="match status" value="1"/>
</dbReference>
<evidence type="ECO:0000256" key="2">
    <source>
        <dbReference type="ARBA" id="ARBA00022801"/>
    </source>
</evidence>
<evidence type="ECO:0000256" key="1">
    <source>
        <dbReference type="ARBA" id="ARBA00008779"/>
    </source>
</evidence>
<reference evidence="4 5" key="1">
    <citation type="submission" date="2019-03" db="EMBL/GenBank/DDBJ databases">
        <title>Genomic Encyclopedia of Type Strains, Phase IV (KMG-IV): sequencing the most valuable type-strain genomes for metagenomic binning, comparative biology and taxonomic classification.</title>
        <authorList>
            <person name="Goeker M."/>
        </authorList>
    </citation>
    <scope>NUCLEOTIDE SEQUENCE [LARGE SCALE GENOMIC DNA]</scope>
    <source>
        <strain evidence="4 5">DSM 100059</strain>
    </source>
</reference>
<dbReference type="InterPro" id="IPR024607">
    <property type="entry name" value="Sulfatase_CS"/>
</dbReference>
<organism evidence="4 5">
    <name type="scientific">Dinghuibacter silviterrae</name>
    <dbReference type="NCBI Taxonomy" id="1539049"/>
    <lineage>
        <taxon>Bacteria</taxon>
        <taxon>Pseudomonadati</taxon>
        <taxon>Bacteroidota</taxon>
        <taxon>Chitinophagia</taxon>
        <taxon>Chitinophagales</taxon>
        <taxon>Chitinophagaceae</taxon>
        <taxon>Dinghuibacter</taxon>
    </lineage>
</organism>
<dbReference type="GO" id="GO:0016787">
    <property type="term" value="F:hydrolase activity"/>
    <property type="evidence" value="ECO:0007669"/>
    <property type="project" value="UniProtKB-KW"/>
</dbReference>
<protein>
    <submittedName>
        <fullName evidence="4">Arylsulfatase A-like enzyme</fullName>
    </submittedName>
</protein>
<evidence type="ECO:0000259" key="3">
    <source>
        <dbReference type="Pfam" id="PF16347"/>
    </source>
</evidence>
<comment type="caution">
    <text evidence="4">The sequence shown here is derived from an EMBL/GenBank/DDBJ whole genome shotgun (WGS) entry which is preliminary data.</text>
</comment>
<dbReference type="CDD" id="cd16031">
    <property type="entry name" value="G6S_like"/>
    <property type="match status" value="1"/>
</dbReference>
<dbReference type="Pfam" id="PF16347">
    <property type="entry name" value="SGSH_C"/>
    <property type="match status" value="1"/>
</dbReference>
<dbReference type="InterPro" id="IPR017850">
    <property type="entry name" value="Alkaline_phosphatase_core_sf"/>
</dbReference>
<keyword evidence="2" id="KW-0378">Hydrolase</keyword>
<dbReference type="OrthoDB" id="9789742at2"/>
<dbReference type="EMBL" id="SODV01000002">
    <property type="protein sequence ID" value="TDW95921.1"/>
    <property type="molecule type" value="Genomic_DNA"/>
</dbReference>
<keyword evidence="5" id="KW-1185">Reference proteome</keyword>
<dbReference type="Gene3D" id="3.40.720.10">
    <property type="entry name" value="Alkaline Phosphatase, subunit A"/>
    <property type="match status" value="1"/>
</dbReference>
<comment type="similarity">
    <text evidence="1">Belongs to the sulfatase family.</text>
</comment>
<proteinExistence type="inferred from homology"/>
<feature type="domain" description="N-sulphoglucosamine sulphohydrolase C-terminal" evidence="3">
    <location>
        <begin position="344"/>
        <end position="492"/>
    </location>
</feature>
<dbReference type="PANTHER" id="PTHR43108">
    <property type="entry name" value="N-ACETYLGLUCOSAMINE-6-SULFATASE FAMILY MEMBER"/>
    <property type="match status" value="1"/>
</dbReference>
<evidence type="ECO:0000313" key="5">
    <source>
        <dbReference type="Proteomes" id="UP000294498"/>
    </source>
</evidence>
<dbReference type="InterPro" id="IPR032506">
    <property type="entry name" value="SGSH_C"/>
</dbReference>
<gene>
    <name evidence="4" type="ORF">EDB95_3742</name>
</gene>
<name>A0A4R8DEG4_9BACT</name>
<dbReference type="AlphaFoldDB" id="A0A4R8DEG4"/>
<dbReference type="PROSITE" id="PS00149">
    <property type="entry name" value="SULFATASE_2"/>
    <property type="match status" value="1"/>
</dbReference>
<dbReference type="PROSITE" id="PS00523">
    <property type="entry name" value="SULFATASE_1"/>
    <property type="match status" value="1"/>
</dbReference>
<dbReference type="Proteomes" id="UP000294498">
    <property type="component" value="Unassembled WGS sequence"/>
</dbReference>
<evidence type="ECO:0000313" key="4">
    <source>
        <dbReference type="EMBL" id="TDW95921.1"/>
    </source>
</evidence>